<sequence>MKECKIMKKFIGILVFVGMCSYAGAATMEESLEVLDKITPSKSAKIVSGYKNAKAGVQTVFTYDEDSMYSIYCRVNYLTTIMLQPGETITFVGGGDTARWRRATAETGSSEGSREVIYIKPTSIDLKTNLVINTTKRNYQINLISDKTLYNPIIKWQYPQDDFIQQVNAQKLLEEKEAREEEISDPTSLNYRYTLSSNKYHFSPEQVFNDKTKTFILLKEDIQEIPSLYIKEGKNLLLVNYRKKGNYLIVDRLFDEAELRIENRKVIIKRKK</sequence>
<keyword evidence="2 3" id="KW-0732">Signal</keyword>
<accession>E5BFJ0</accession>
<evidence type="ECO:0000313" key="5">
    <source>
        <dbReference type="Proteomes" id="UP000002975"/>
    </source>
</evidence>
<evidence type="ECO:0000256" key="3">
    <source>
        <dbReference type="SAM" id="SignalP"/>
    </source>
</evidence>
<comment type="similarity">
    <text evidence="1">Belongs to the TrbG/VirB9 family.</text>
</comment>
<evidence type="ECO:0000256" key="1">
    <source>
        <dbReference type="ARBA" id="ARBA00006135"/>
    </source>
</evidence>
<reference evidence="4 5" key="1">
    <citation type="submission" date="2009-02" db="EMBL/GenBank/DDBJ databases">
        <title>The Genome Sequence of Fusobacterium sp. 3_1_5R.</title>
        <authorList>
            <consortium name="The Broad Institute Genome Sequencing Platform"/>
            <person name="Ward D."/>
            <person name="Young S.K."/>
            <person name="Kodira C.D."/>
            <person name="Zeng Q."/>
            <person name="Koehrsen M."/>
            <person name="Alvarado L."/>
            <person name="Berlin A."/>
            <person name="Borenstein D."/>
            <person name="Chen Z."/>
            <person name="Engels R."/>
            <person name="Freedman E."/>
            <person name="Gellesch M."/>
            <person name="Goldberg J."/>
            <person name="Griggs A."/>
            <person name="Gujja S."/>
            <person name="Heiman D."/>
            <person name="Hepburn T."/>
            <person name="Howarth C."/>
            <person name="Jen D."/>
            <person name="Larson L."/>
            <person name="Lewis B."/>
            <person name="Mehta T."/>
            <person name="Park D."/>
            <person name="Pearson M."/>
            <person name="Roberts A."/>
            <person name="Saif S."/>
            <person name="Shea T."/>
            <person name="Shenoy N."/>
            <person name="Sisk P."/>
            <person name="Stolte C."/>
            <person name="Sykes S."/>
            <person name="Walk T."/>
            <person name="White J."/>
            <person name="Yandava C."/>
            <person name="Allen-Vercoe E."/>
            <person name="Strauss J."/>
            <person name="Ambrose C."/>
            <person name="Lander E."/>
            <person name="Nusbaum C."/>
            <person name="Galagan J."/>
            <person name="Birren B."/>
        </authorList>
    </citation>
    <scope>NUCLEOTIDE SEQUENCE [LARGE SCALE GENOMIC DNA]</scope>
    <source>
        <strain evidence="4 5">3_1_5R</strain>
    </source>
</reference>
<dbReference type="Pfam" id="PF03524">
    <property type="entry name" value="CagX"/>
    <property type="match status" value="1"/>
</dbReference>
<proteinExistence type="inferred from homology"/>
<feature type="signal peptide" evidence="3">
    <location>
        <begin position="1"/>
        <end position="25"/>
    </location>
</feature>
<protein>
    <submittedName>
        <fullName evidence="4">Putative P-type conjugative transfer protein TrbG</fullName>
    </submittedName>
</protein>
<keyword evidence="5" id="KW-1185">Reference proteome</keyword>
<evidence type="ECO:0000313" key="4">
    <source>
        <dbReference type="EMBL" id="EFS20871.1"/>
    </source>
</evidence>
<dbReference type="AlphaFoldDB" id="E5BFJ0"/>
<dbReference type="CDD" id="cd06911">
    <property type="entry name" value="VirB9_CagX_TrbG"/>
    <property type="match status" value="1"/>
</dbReference>
<evidence type="ECO:0000256" key="2">
    <source>
        <dbReference type="ARBA" id="ARBA00022729"/>
    </source>
</evidence>
<dbReference type="InterPro" id="IPR010258">
    <property type="entry name" value="Conjugal_tfr_TrbG/VirB9/CagX"/>
</dbReference>
<dbReference type="Proteomes" id="UP000002975">
    <property type="component" value="Unassembled WGS sequence"/>
</dbReference>
<dbReference type="Gene3D" id="2.60.40.2500">
    <property type="match status" value="1"/>
</dbReference>
<dbReference type="InterPro" id="IPR038161">
    <property type="entry name" value="VirB9/CagX/TrbG_C_sf"/>
</dbReference>
<dbReference type="InterPro" id="IPR033645">
    <property type="entry name" value="VirB9/CagX/TrbG_C"/>
</dbReference>
<dbReference type="HOGENOM" id="CLU_058585_1_2_0"/>
<dbReference type="EMBL" id="GG657971">
    <property type="protein sequence ID" value="EFS20871.1"/>
    <property type="molecule type" value="Genomic_DNA"/>
</dbReference>
<organism evidence="4 5">
    <name type="scientific">Fusobacterium gonidiaformans 3-1-5R</name>
    <dbReference type="NCBI Taxonomy" id="469605"/>
    <lineage>
        <taxon>Bacteria</taxon>
        <taxon>Fusobacteriati</taxon>
        <taxon>Fusobacteriota</taxon>
        <taxon>Fusobacteriia</taxon>
        <taxon>Fusobacteriales</taxon>
        <taxon>Fusobacteriaceae</taxon>
        <taxon>Fusobacterium</taxon>
    </lineage>
</organism>
<dbReference type="BioCyc" id="FSP469605-HMP:GTSP-371-MONOMER"/>
<gene>
    <name evidence="4" type="ORF">FSBG_00368</name>
</gene>
<name>E5BFJ0_9FUSO</name>
<feature type="chain" id="PRO_5003195672" evidence="3">
    <location>
        <begin position="26"/>
        <end position="272"/>
    </location>
</feature>